<keyword evidence="4" id="KW-0597">Phosphoprotein</keyword>
<feature type="compositionally biased region" description="Low complexity" evidence="14">
    <location>
        <begin position="227"/>
        <end position="243"/>
    </location>
</feature>
<evidence type="ECO:0000313" key="17">
    <source>
        <dbReference type="Proteomes" id="UP000235145"/>
    </source>
</evidence>
<evidence type="ECO:0000256" key="8">
    <source>
        <dbReference type="ARBA" id="ARBA00022771"/>
    </source>
</evidence>
<evidence type="ECO:0000256" key="6">
    <source>
        <dbReference type="ARBA" id="ARBA00022723"/>
    </source>
</evidence>
<dbReference type="Pfam" id="PF26031">
    <property type="entry name" value="IREH1"/>
    <property type="match status" value="1"/>
</dbReference>
<dbReference type="SUPFAM" id="SSF56112">
    <property type="entry name" value="Protein kinase-like (PK-like)"/>
    <property type="match status" value="1"/>
</dbReference>
<dbReference type="Gene3D" id="1.10.510.10">
    <property type="entry name" value="Transferase(Phosphotransferase) domain 1"/>
    <property type="match status" value="1"/>
</dbReference>
<evidence type="ECO:0000313" key="16">
    <source>
        <dbReference type="EMBL" id="KAJ0207127.1"/>
    </source>
</evidence>
<evidence type="ECO:0000256" key="4">
    <source>
        <dbReference type="ARBA" id="ARBA00022553"/>
    </source>
</evidence>
<keyword evidence="17" id="KW-1185">Reference proteome</keyword>
<evidence type="ECO:0000256" key="1">
    <source>
        <dbReference type="ARBA" id="ARBA00009903"/>
    </source>
</evidence>
<accession>A0A9R1VH61</accession>
<evidence type="ECO:0000256" key="3">
    <source>
        <dbReference type="ARBA" id="ARBA00022527"/>
    </source>
</evidence>
<dbReference type="InterPro" id="IPR000719">
    <property type="entry name" value="Prot_kinase_dom"/>
</dbReference>
<dbReference type="Pfam" id="PF00069">
    <property type="entry name" value="Pkinase"/>
    <property type="match status" value="1"/>
</dbReference>
<dbReference type="GO" id="GO:0004674">
    <property type="term" value="F:protein serine/threonine kinase activity"/>
    <property type="evidence" value="ECO:0000318"/>
    <property type="project" value="GO_Central"/>
</dbReference>
<keyword evidence="10" id="KW-0862">Zinc</keyword>
<dbReference type="Proteomes" id="UP000235145">
    <property type="component" value="Unassembled WGS sequence"/>
</dbReference>
<keyword evidence="7" id="KW-0547">Nucleotide-binding</keyword>
<dbReference type="InterPro" id="IPR058783">
    <property type="entry name" value="IREH1/IRE-like_N"/>
</dbReference>
<keyword evidence="5" id="KW-0808">Transferase</keyword>
<organism evidence="16 17">
    <name type="scientific">Lactuca sativa</name>
    <name type="common">Garden lettuce</name>
    <dbReference type="NCBI Taxonomy" id="4236"/>
    <lineage>
        <taxon>Eukaryota</taxon>
        <taxon>Viridiplantae</taxon>
        <taxon>Streptophyta</taxon>
        <taxon>Embryophyta</taxon>
        <taxon>Tracheophyta</taxon>
        <taxon>Spermatophyta</taxon>
        <taxon>Magnoliopsida</taxon>
        <taxon>eudicotyledons</taxon>
        <taxon>Gunneridae</taxon>
        <taxon>Pentapetalae</taxon>
        <taxon>asterids</taxon>
        <taxon>campanulids</taxon>
        <taxon>Asterales</taxon>
        <taxon>Asteraceae</taxon>
        <taxon>Cichorioideae</taxon>
        <taxon>Cichorieae</taxon>
        <taxon>Lactucinae</taxon>
        <taxon>Lactuca</taxon>
    </lineage>
</organism>
<evidence type="ECO:0000256" key="11">
    <source>
        <dbReference type="ARBA" id="ARBA00022840"/>
    </source>
</evidence>
<dbReference type="Gene3D" id="3.30.200.20">
    <property type="entry name" value="Phosphorylase Kinase, domain 1"/>
    <property type="match status" value="1"/>
</dbReference>
<comment type="catalytic activity">
    <reaction evidence="13">
        <text>L-seryl-[protein] + ATP = O-phospho-L-seryl-[protein] + ADP + H(+)</text>
        <dbReference type="Rhea" id="RHEA:17989"/>
        <dbReference type="Rhea" id="RHEA-COMP:9863"/>
        <dbReference type="Rhea" id="RHEA-COMP:11604"/>
        <dbReference type="ChEBI" id="CHEBI:15378"/>
        <dbReference type="ChEBI" id="CHEBI:29999"/>
        <dbReference type="ChEBI" id="CHEBI:30616"/>
        <dbReference type="ChEBI" id="CHEBI:83421"/>
        <dbReference type="ChEBI" id="CHEBI:456216"/>
        <dbReference type="EC" id="2.7.11.1"/>
    </reaction>
</comment>
<protein>
    <recommendedName>
        <fullName evidence="2">non-specific serine/threonine protein kinase</fullName>
        <ecNumber evidence="2">2.7.11.1</ecNumber>
    </recommendedName>
</protein>
<sequence length="591" mass="66960">MIGHLKSRGYSGGLRRSEICTPEMKTSYDCENPKESESPWFQAILWVTSAPRKRYPADIKSFSHELNSKGVRPFPLWKPRGRQAFIYVSCIGKFDKEKEEVDADLHIFARDLVGILEKNAESQPQWQETLEDLLVLAQRCAMTSPGEFWLQCEGIVQELDDRRQELPMADKRIPPRPSKPPSSSSSIKSFNQEQHGMLEPKKEKPILKPHPSMSCRTRFRPKSDQGMTTSSTSSMTPRSPLMTPKTSQIDLLLAGKGTDFELADIARCAGNTPLDDDRSLSYLLTCLDDLRVVIDQRKFDALTVETFGARIEKLIREKYLQTCEMVDDEKVDIASTVIDEDAPLEDDVVRSLRTSPIHSGNKDRTSIDDFEIIKPISRGAFGRIFLAKKRTTGYLFAIKVLKKADMIRKNAVESILAERDILISVLIPFVVRFFYSFTCRENLYLVMEYLNGGDLYLLLRNLGCLDEDVARIYIGEVVLALEYLHSLRVVHFPVIVASTAPFDKQPEVDVSDEEFLQFDTTAIPVIVTLNKVSLNSNVVLVFMLYQCAANIKVAGTDMNNKSSQSHSVFICWFSKRSSIAINQLKFHSPMA</sequence>
<evidence type="ECO:0000259" key="15">
    <source>
        <dbReference type="PROSITE" id="PS50011"/>
    </source>
</evidence>
<dbReference type="GO" id="GO:0005524">
    <property type="term" value="F:ATP binding"/>
    <property type="evidence" value="ECO:0007669"/>
    <property type="project" value="UniProtKB-KW"/>
</dbReference>
<feature type="domain" description="Protein kinase" evidence="15">
    <location>
        <begin position="370"/>
        <end position="591"/>
    </location>
</feature>
<evidence type="ECO:0000256" key="12">
    <source>
        <dbReference type="ARBA" id="ARBA00047899"/>
    </source>
</evidence>
<keyword evidence="8" id="KW-0863">Zinc-finger</keyword>
<evidence type="ECO:0000256" key="7">
    <source>
        <dbReference type="ARBA" id="ARBA00022741"/>
    </source>
</evidence>
<dbReference type="GO" id="GO:0008270">
    <property type="term" value="F:zinc ion binding"/>
    <property type="evidence" value="ECO:0007669"/>
    <property type="project" value="UniProtKB-KW"/>
</dbReference>
<keyword evidence="6" id="KW-0479">Metal-binding</keyword>
<comment type="catalytic activity">
    <reaction evidence="12">
        <text>L-threonyl-[protein] + ATP = O-phospho-L-threonyl-[protein] + ADP + H(+)</text>
        <dbReference type="Rhea" id="RHEA:46608"/>
        <dbReference type="Rhea" id="RHEA-COMP:11060"/>
        <dbReference type="Rhea" id="RHEA-COMP:11605"/>
        <dbReference type="ChEBI" id="CHEBI:15378"/>
        <dbReference type="ChEBI" id="CHEBI:30013"/>
        <dbReference type="ChEBI" id="CHEBI:30616"/>
        <dbReference type="ChEBI" id="CHEBI:61977"/>
        <dbReference type="ChEBI" id="CHEBI:456216"/>
        <dbReference type="EC" id="2.7.11.1"/>
    </reaction>
</comment>
<evidence type="ECO:0000256" key="9">
    <source>
        <dbReference type="ARBA" id="ARBA00022777"/>
    </source>
</evidence>
<evidence type="ECO:0000256" key="10">
    <source>
        <dbReference type="ARBA" id="ARBA00022833"/>
    </source>
</evidence>
<gene>
    <name evidence="16" type="ORF">LSAT_V11C500244050</name>
</gene>
<feature type="compositionally biased region" description="Basic and acidic residues" evidence="14">
    <location>
        <begin position="196"/>
        <end position="206"/>
    </location>
</feature>
<comment type="caution">
    <text evidence="16">The sequence shown here is derived from an EMBL/GenBank/DDBJ whole genome shotgun (WGS) entry which is preliminary data.</text>
</comment>
<dbReference type="PROSITE" id="PS50011">
    <property type="entry name" value="PROTEIN_KINASE_DOM"/>
    <property type="match status" value="1"/>
</dbReference>
<evidence type="ECO:0000256" key="2">
    <source>
        <dbReference type="ARBA" id="ARBA00012513"/>
    </source>
</evidence>
<keyword evidence="11" id="KW-0067">ATP-binding</keyword>
<comment type="similarity">
    <text evidence="1">Belongs to the protein kinase superfamily. AGC Ser/Thr protein kinase family.</text>
</comment>
<dbReference type="PANTHER" id="PTHR24356">
    <property type="entry name" value="SERINE/THREONINE-PROTEIN KINASE"/>
    <property type="match status" value="1"/>
</dbReference>
<proteinExistence type="inferred from homology"/>
<dbReference type="PANTHER" id="PTHR24356:SF1">
    <property type="entry name" value="SERINE_THREONINE-PROTEIN KINASE GREATWALL"/>
    <property type="match status" value="1"/>
</dbReference>
<dbReference type="AlphaFoldDB" id="A0A9R1VH61"/>
<evidence type="ECO:0000256" key="13">
    <source>
        <dbReference type="ARBA" id="ARBA00048679"/>
    </source>
</evidence>
<reference evidence="16 17" key="1">
    <citation type="journal article" date="2017" name="Nat. Commun.">
        <title>Genome assembly with in vitro proximity ligation data and whole-genome triplication in lettuce.</title>
        <authorList>
            <person name="Reyes-Chin-Wo S."/>
            <person name="Wang Z."/>
            <person name="Yang X."/>
            <person name="Kozik A."/>
            <person name="Arikit S."/>
            <person name="Song C."/>
            <person name="Xia L."/>
            <person name="Froenicke L."/>
            <person name="Lavelle D.O."/>
            <person name="Truco M.J."/>
            <person name="Xia R."/>
            <person name="Zhu S."/>
            <person name="Xu C."/>
            <person name="Xu H."/>
            <person name="Xu X."/>
            <person name="Cox K."/>
            <person name="Korf I."/>
            <person name="Meyers B.C."/>
            <person name="Michelmore R.W."/>
        </authorList>
    </citation>
    <scope>NUCLEOTIDE SEQUENCE [LARGE SCALE GENOMIC DNA]</scope>
    <source>
        <strain evidence="17">cv. Salinas</strain>
        <tissue evidence="16">Seedlings</tissue>
    </source>
</reference>
<dbReference type="EMBL" id="NBSK02000005">
    <property type="protein sequence ID" value="KAJ0207127.1"/>
    <property type="molecule type" value="Genomic_DNA"/>
</dbReference>
<dbReference type="InterPro" id="IPR050236">
    <property type="entry name" value="Ser_Thr_kinase_AGC"/>
</dbReference>
<dbReference type="InterPro" id="IPR011009">
    <property type="entry name" value="Kinase-like_dom_sf"/>
</dbReference>
<keyword evidence="9" id="KW-0418">Kinase</keyword>
<evidence type="ECO:0000256" key="14">
    <source>
        <dbReference type="SAM" id="MobiDB-lite"/>
    </source>
</evidence>
<evidence type="ECO:0000256" key="5">
    <source>
        <dbReference type="ARBA" id="ARBA00022679"/>
    </source>
</evidence>
<dbReference type="EC" id="2.7.11.1" evidence="2"/>
<name>A0A9R1VH61_LACSA</name>
<keyword evidence="3" id="KW-0723">Serine/threonine-protein kinase</keyword>
<dbReference type="FunFam" id="3.30.200.20:FF:000147">
    <property type="entry name" value="probable serine/threonine protein kinase IREH1"/>
    <property type="match status" value="1"/>
</dbReference>
<feature type="region of interest" description="Disordered" evidence="14">
    <location>
        <begin position="167"/>
        <end position="243"/>
    </location>
</feature>
<dbReference type="GO" id="GO:0035556">
    <property type="term" value="P:intracellular signal transduction"/>
    <property type="evidence" value="ECO:0000318"/>
    <property type="project" value="GO_Central"/>
</dbReference>